<keyword evidence="3" id="KW-1185">Reference proteome</keyword>
<gene>
    <name evidence="2" type="ORF">BVC80_6923g2</name>
</gene>
<proteinExistence type="predicted"/>
<reference evidence="2 3" key="1">
    <citation type="journal article" date="2017" name="Mol. Plant">
        <title>The Genome of Medicinal Plant Macleaya cordata Provides New Insights into Benzylisoquinoline Alkaloids Metabolism.</title>
        <authorList>
            <person name="Liu X."/>
            <person name="Liu Y."/>
            <person name="Huang P."/>
            <person name="Ma Y."/>
            <person name="Qing Z."/>
            <person name="Tang Q."/>
            <person name="Cao H."/>
            <person name="Cheng P."/>
            <person name="Zheng Y."/>
            <person name="Yuan Z."/>
            <person name="Zhou Y."/>
            <person name="Liu J."/>
            <person name="Tang Z."/>
            <person name="Zhuo Y."/>
            <person name="Zhang Y."/>
            <person name="Yu L."/>
            <person name="Huang J."/>
            <person name="Yang P."/>
            <person name="Peng Q."/>
            <person name="Zhang J."/>
            <person name="Jiang W."/>
            <person name="Zhang Z."/>
            <person name="Lin K."/>
            <person name="Ro D.K."/>
            <person name="Chen X."/>
            <person name="Xiong X."/>
            <person name="Shang Y."/>
            <person name="Huang S."/>
            <person name="Zeng J."/>
        </authorList>
    </citation>
    <scope>NUCLEOTIDE SEQUENCE [LARGE SCALE GENOMIC DNA]</scope>
    <source>
        <strain evidence="3">cv. BLH2017</strain>
        <tissue evidence="2">Root</tissue>
    </source>
</reference>
<evidence type="ECO:0000256" key="1">
    <source>
        <dbReference type="SAM" id="MobiDB-lite"/>
    </source>
</evidence>
<dbReference type="Proteomes" id="UP000195402">
    <property type="component" value="Unassembled WGS sequence"/>
</dbReference>
<dbReference type="PANTHER" id="PTHR31390:SF0">
    <property type="entry name" value="DOMAIN PROTEIN, PUTATIVE (DUF3527)-RELATED"/>
    <property type="match status" value="1"/>
</dbReference>
<feature type="region of interest" description="Disordered" evidence="1">
    <location>
        <begin position="457"/>
        <end position="479"/>
    </location>
</feature>
<dbReference type="FunCoup" id="A0A200R0W2">
    <property type="interactions" value="1455"/>
</dbReference>
<feature type="region of interest" description="Disordered" evidence="1">
    <location>
        <begin position="395"/>
        <end position="415"/>
    </location>
</feature>
<sequence>MGLDTELDFEKYCQVVEIPKLGHFSHRHNSKAEERNEKGKPTARSSLSSLGGKFTEISFNKSLSSSCKSMSCGPSVVSGNEAFKRGSVYQSSREVRRMKTMGTFEVREKIELSYRTDTSPSFRIIDSLSQPDNEVNPLVEKKSELTSCNGGSNPKSLTFIEPDTSLSLHSAPRCVTNGDVSSDGFFEIRMASEDREQCSAAETIVRGSMVQTKFRCDQTMGPQNDGNGSLERDTVFSLHKSSSEKLGMHYSPCRSESDQYSKASSKIRFSHFRQMLDPFMKSKSLRSPSVSAPYTSEEVTTIKRSKTLSKSLLNDFSNTSHEKESGAQFVVQDHCLDLASSSPAHLHGLLKLELKHGVPFFEFSLKDPEDFLAAKTWRADSAFNWVYTFHSMNSRRKSSNRSPWGAKEKQKDDSMVGQMQVSSYLCSELQENGALDNSMVTEFVLYDVAHTRKSFHGQESSECSTDSTKPASKGTQCESQSLAVGDLPLKSKDVPHDQVNHKLEFRHSSGNNDDSCATMSYPWAPADLHPNLEITGIVIQVPFEKRESLKGGKREDKVGVDYSPSLLDFSGVDRRSDEVLVPGRRRSLANVKVVIPSGTHGLPTTKEGGGGGPSPLLDRWRSSGGCDCGGWDMACPLLVLDSPGVQNMAGGHLLMDNKQPLELFVQGAKEMIPALTIKPIDDGQYSVDFHAQLSKLQAFSICVAFLHSSEVSTTAVVGHEKDEKQRLQCNSLKVLLEEEVRFLIEAVAEGEKRKMTKRIEEHPPSFVLNPPFSPIARV</sequence>
<dbReference type="EMBL" id="MVGT01000561">
    <property type="protein sequence ID" value="OVA16363.1"/>
    <property type="molecule type" value="Genomic_DNA"/>
</dbReference>
<organism evidence="2 3">
    <name type="scientific">Macleaya cordata</name>
    <name type="common">Five-seeded plume-poppy</name>
    <name type="synonym">Bocconia cordata</name>
    <dbReference type="NCBI Taxonomy" id="56857"/>
    <lineage>
        <taxon>Eukaryota</taxon>
        <taxon>Viridiplantae</taxon>
        <taxon>Streptophyta</taxon>
        <taxon>Embryophyta</taxon>
        <taxon>Tracheophyta</taxon>
        <taxon>Spermatophyta</taxon>
        <taxon>Magnoliopsida</taxon>
        <taxon>Ranunculales</taxon>
        <taxon>Papaveraceae</taxon>
        <taxon>Papaveroideae</taxon>
        <taxon>Macleaya</taxon>
    </lineage>
</organism>
<dbReference type="InParanoid" id="A0A200R0W2"/>
<evidence type="ECO:0000313" key="2">
    <source>
        <dbReference type="EMBL" id="OVA16363.1"/>
    </source>
</evidence>
<dbReference type="OMA" id="WCTPNPP"/>
<protein>
    <submittedName>
        <fullName evidence="2">Uncharacterized protein</fullName>
    </submittedName>
</protein>
<feature type="compositionally biased region" description="Basic and acidic residues" evidence="1">
    <location>
        <begin position="30"/>
        <end position="40"/>
    </location>
</feature>
<dbReference type="Pfam" id="PF12043">
    <property type="entry name" value="DUF3527"/>
    <property type="match status" value="1"/>
</dbReference>
<evidence type="ECO:0000313" key="3">
    <source>
        <dbReference type="Proteomes" id="UP000195402"/>
    </source>
</evidence>
<feature type="region of interest" description="Disordered" evidence="1">
    <location>
        <begin position="25"/>
        <end position="48"/>
    </location>
</feature>
<comment type="caution">
    <text evidence="2">The sequence shown here is derived from an EMBL/GenBank/DDBJ whole genome shotgun (WGS) entry which is preliminary data.</text>
</comment>
<dbReference type="OrthoDB" id="1939710at2759"/>
<dbReference type="InterPro" id="IPR021916">
    <property type="entry name" value="DUF3527"/>
</dbReference>
<dbReference type="PANTHER" id="PTHR31390">
    <property type="entry name" value="EXPRESSED PROTEIN"/>
    <property type="match status" value="1"/>
</dbReference>
<accession>A0A200R0W2</accession>
<dbReference type="STRING" id="56857.A0A200R0W2"/>
<name>A0A200R0W2_MACCD</name>
<dbReference type="AlphaFoldDB" id="A0A200R0W2"/>